<keyword evidence="4" id="KW-0808">Transferase</keyword>
<dbReference type="Gene3D" id="1.10.287.130">
    <property type="match status" value="1"/>
</dbReference>
<dbReference type="SMART" id="SM00387">
    <property type="entry name" value="HATPase_c"/>
    <property type="match status" value="1"/>
</dbReference>
<dbReference type="SUPFAM" id="SSF55874">
    <property type="entry name" value="ATPase domain of HSP90 chaperone/DNA topoisomerase II/histidine kinase"/>
    <property type="match status" value="1"/>
</dbReference>
<dbReference type="Gene3D" id="3.30.565.10">
    <property type="entry name" value="Histidine kinase-like ATPase, C-terminal domain"/>
    <property type="match status" value="1"/>
</dbReference>
<name>K9VCA4_9CYAN</name>
<evidence type="ECO:0000256" key="3">
    <source>
        <dbReference type="ARBA" id="ARBA00022553"/>
    </source>
</evidence>
<dbReference type="InterPro" id="IPR005467">
    <property type="entry name" value="His_kinase_dom"/>
</dbReference>
<dbReference type="EC" id="2.7.13.3" evidence="2"/>
<feature type="domain" description="Histidine kinase" evidence="8">
    <location>
        <begin position="207"/>
        <end position="424"/>
    </location>
</feature>
<sequence precursor="true">MFNQSRRNLARWFALSMGSILVLFAGVIYQIEVKDKLEALDLLLYDKSRIMAASVYYEVRQNQNQVDLSHVPLLGSGSYPVAEDLIYVRWYNAQRRLVRFFGTPPSEQLNTPFGYLTVRSTDPLLGKEIWLRQVTLPVEGRTGVLGYLQVATPLTETQNRLTQHQIVLTLAVPIALGLIALTGWFLSGLAMQPIRQAYQQLQRFTADASHELRSPLSAILTNAQLGLMIATDDSRYHPPLENIVDSAKSMGLLVNNLLLLARHQGRLVPESLKLLNLNDLLGNLVTQFAPLAQSQNLKLTYKPSEQRSELWADPDLLRQVVENLLNNACKYTPAGGMVQLRLIFHPGSAIIQVLDTGIGIPESDLPYIFDRFYRVDTERSLDSGGFGLGLAIVQQIVEAHGGKIHVTSEVGKGSTFQIELPLKPYR</sequence>
<dbReference type="PRINTS" id="PR00344">
    <property type="entry name" value="BCTRLSENSOR"/>
</dbReference>
<dbReference type="PANTHER" id="PTHR43711">
    <property type="entry name" value="TWO-COMPONENT HISTIDINE KINASE"/>
    <property type="match status" value="1"/>
</dbReference>
<evidence type="ECO:0000256" key="7">
    <source>
        <dbReference type="SAM" id="Phobius"/>
    </source>
</evidence>
<dbReference type="STRING" id="179408.Osc7112_0476"/>
<gene>
    <name evidence="9" type="ORF">Osc7112_0476</name>
</gene>
<keyword evidence="10" id="KW-1185">Reference proteome</keyword>
<dbReference type="PATRIC" id="fig|179408.3.peg.591"/>
<dbReference type="InterPro" id="IPR004358">
    <property type="entry name" value="Sig_transdc_His_kin-like_C"/>
</dbReference>
<feature type="transmembrane region" description="Helical" evidence="7">
    <location>
        <begin position="12"/>
        <end position="31"/>
    </location>
</feature>
<dbReference type="InterPro" id="IPR036097">
    <property type="entry name" value="HisK_dim/P_sf"/>
</dbReference>
<dbReference type="KEGG" id="oni:Osc7112_0476"/>
<dbReference type="SMART" id="SM00388">
    <property type="entry name" value="HisKA"/>
    <property type="match status" value="1"/>
</dbReference>
<proteinExistence type="predicted"/>
<dbReference type="Proteomes" id="UP000010478">
    <property type="component" value="Chromosome"/>
</dbReference>
<evidence type="ECO:0000313" key="10">
    <source>
        <dbReference type="Proteomes" id="UP000010478"/>
    </source>
</evidence>
<dbReference type="PROSITE" id="PS50109">
    <property type="entry name" value="HIS_KIN"/>
    <property type="match status" value="1"/>
</dbReference>
<feature type="transmembrane region" description="Helical" evidence="7">
    <location>
        <begin position="166"/>
        <end position="186"/>
    </location>
</feature>
<evidence type="ECO:0000259" key="8">
    <source>
        <dbReference type="PROSITE" id="PS50109"/>
    </source>
</evidence>
<dbReference type="FunFam" id="3.30.565.10:FF:000006">
    <property type="entry name" value="Sensor histidine kinase WalK"/>
    <property type="match status" value="1"/>
</dbReference>
<dbReference type="InterPro" id="IPR003594">
    <property type="entry name" value="HATPase_dom"/>
</dbReference>
<comment type="catalytic activity">
    <reaction evidence="1">
        <text>ATP + protein L-histidine = ADP + protein N-phospho-L-histidine.</text>
        <dbReference type="EC" id="2.7.13.3"/>
    </reaction>
</comment>
<dbReference type="CDD" id="cd00075">
    <property type="entry name" value="HATPase"/>
    <property type="match status" value="1"/>
</dbReference>
<dbReference type="EMBL" id="CP003614">
    <property type="protein sequence ID" value="AFZ05082.1"/>
    <property type="molecule type" value="Genomic_DNA"/>
</dbReference>
<organism evidence="9 10">
    <name type="scientific">Phormidium nigroviride PCC 7112</name>
    <dbReference type="NCBI Taxonomy" id="179408"/>
    <lineage>
        <taxon>Bacteria</taxon>
        <taxon>Bacillati</taxon>
        <taxon>Cyanobacteriota</taxon>
        <taxon>Cyanophyceae</taxon>
        <taxon>Oscillatoriophycideae</taxon>
        <taxon>Oscillatoriales</taxon>
        <taxon>Oscillatoriaceae</taxon>
        <taxon>Phormidium</taxon>
    </lineage>
</organism>
<protein>
    <recommendedName>
        <fullName evidence="2">histidine kinase</fullName>
        <ecNumber evidence="2">2.7.13.3</ecNumber>
    </recommendedName>
</protein>
<dbReference type="AlphaFoldDB" id="K9VCA4"/>
<reference evidence="9 10" key="1">
    <citation type="submission" date="2012-05" db="EMBL/GenBank/DDBJ databases">
        <title>Finished chromosome of genome of Oscillatoria sp. PCC 7112.</title>
        <authorList>
            <consortium name="US DOE Joint Genome Institute"/>
            <person name="Gugger M."/>
            <person name="Coursin T."/>
            <person name="Rippka R."/>
            <person name="Tandeau De Marsac N."/>
            <person name="Huntemann M."/>
            <person name="Wei C.-L."/>
            <person name="Han J."/>
            <person name="Detter J.C."/>
            <person name="Han C."/>
            <person name="Tapia R."/>
            <person name="Davenport K."/>
            <person name="Daligault H."/>
            <person name="Erkkila T."/>
            <person name="Gu W."/>
            <person name="Munk A.C.C."/>
            <person name="Teshima H."/>
            <person name="Xu Y."/>
            <person name="Chain P."/>
            <person name="Chen A."/>
            <person name="Krypides N."/>
            <person name="Mavromatis K."/>
            <person name="Markowitz V."/>
            <person name="Szeto E."/>
            <person name="Ivanova N."/>
            <person name="Mikhailova N."/>
            <person name="Ovchinnikova G."/>
            <person name="Pagani I."/>
            <person name="Pati A."/>
            <person name="Goodwin L."/>
            <person name="Peters L."/>
            <person name="Pitluck S."/>
            <person name="Woyke T."/>
            <person name="Kerfeld C."/>
        </authorList>
    </citation>
    <scope>NUCLEOTIDE SEQUENCE [LARGE SCALE GENOMIC DNA]</scope>
    <source>
        <strain evidence="9 10">PCC 7112</strain>
    </source>
</reference>
<evidence type="ECO:0000256" key="2">
    <source>
        <dbReference type="ARBA" id="ARBA00012438"/>
    </source>
</evidence>
<evidence type="ECO:0000256" key="4">
    <source>
        <dbReference type="ARBA" id="ARBA00022679"/>
    </source>
</evidence>
<dbReference type="SUPFAM" id="SSF47384">
    <property type="entry name" value="Homodimeric domain of signal transducing histidine kinase"/>
    <property type="match status" value="1"/>
</dbReference>
<dbReference type="GO" id="GO:0000155">
    <property type="term" value="F:phosphorelay sensor kinase activity"/>
    <property type="evidence" value="ECO:0007669"/>
    <property type="project" value="InterPro"/>
</dbReference>
<keyword evidence="5 9" id="KW-0418">Kinase</keyword>
<dbReference type="Pfam" id="PF00512">
    <property type="entry name" value="HisKA"/>
    <property type="match status" value="1"/>
</dbReference>
<accession>K9VCA4</accession>
<keyword evidence="7" id="KW-1133">Transmembrane helix</keyword>
<evidence type="ECO:0000256" key="5">
    <source>
        <dbReference type="ARBA" id="ARBA00022777"/>
    </source>
</evidence>
<keyword evidence="6" id="KW-0902">Two-component regulatory system</keyword>
<evidence type="ECO:0000313" key="9">
    <source>
        <dbReference type="EMBL" id="AFZ05082.1"/>
    </source>
</evidence>
<keyword evidence="7" id="KW-0812">Transmembrane</keyword>
<dbReference type="CDD" id="cd00082">
    <property type="entry name" value="HisKA"/>
    <property type="match status" value="1"/>
</dbReference>
<keyword evidence="3" id="KW-0597">Phosphoprotein</keyword>
<dbReference type="PANTHER" id="PTHR43711:SF1">
    <property type="entry name" value="HISTIDINE KINASE 1"/>
    <property type="match status" value="1"/>
</dbReference>
<dbReference type="InterPro" id="IPR036890">
    <property type="entry name" value="HATPase_C_sf"/>
</dbReference>
<evidence type="ECO:0000256" key="6">
    <source>
        <dbReference type="ARBA" id="ARBA00023012"/>
    </source>
</evidence>
<dbReference type="InterPro" id="IPR003661">
    <property type="entry name" value="HisK_dim/P_dom"/>
</dbReference>
<dbReference type="Pfam" id="PF02518">
    <property type="entry name" value="HATPase_c"/>
    <property type="match status" value="1"/>
</dbReference>
<keyword evidence="7" id="KW-0472">Membrane</keyword>
<dbReference type="eggNOG" id="COG5002">
    <property type="taxonomic scope" value="Bacteria"/>
</dbReference>
<dbReference type="RefSeq" id="WP_015174416.1">
    <property type="nucleotide sequence ID" value="NC_019729.1"/>
</dbReference>
<dbReference type="HOGENOM" id="CLU_000445_89_6_3"/>
<dbReference type="OrthoDB" id="9813151at2"/>
<dbReference type="InterPro" id="IPR050736">
    <property type="entry name" value="Sensor_HK_Regulatory"/>
</dbReference>
<evidence type="ECO:0000256" key="1">
    <source>
        <dbReference type="ARBA" id="ARBA00000085"/>
    </source>
</evidence>